<feature type="coiled-coil region" evidence="1">
    <location>
        <begin position="170"/>
        <end position="197"/>
    </location>
</feature>
<dbReference type="Proteomes" id="UP000530660">
    <property type="component" value="Unassembled WGS sequence"/>
</dbReference>
<protein>
    <recommendedName>
        <fullName evidence="2">ALIX V-shaped domain-containing protein</fullName>
    </recommendedName>
</protein>
<gene>
    <name evidence="3" type="ORF">F1559_002321</name>
</gene>
<dbReference type="AlphaFoldDB" id="A0A7J7IFT4"/>
<feature type="coiled-coil region" evidence="1">
    <location>
        <begin position="448"/>
        <end position="479"/>
    </location>
</feature>
<dbReference type="OrthoDB" id="11822at2763"/>
<evidence type="ECO:0000259" key="2">
    <source>
        <dbReference type="Pfam" id="PF13949"/>
    </source>
</evidence>
<evidence type="ECO:0000313" key="3">
    <source>
        <dbReference type="EMBL" id="KAF6001962.1"/>
    </source>
</evidence>
<dbReference type="EMBL" id="VWRR01000012">
    <property type="protein sequence ID" value="KAF6001962.1"/>
    <property type="molecule type" value="Genomic_DNA"/>
</dbReference>
<comment type="caution">
    <text evidence="3">The sequence shown here is derived from an EMBL/GenBank/DDBJ whole genome shotgun (WGS) entry which is preliminary data.</text>
</comment>
<sequence>MHGRRQCSTQAMELDANGTGNVTELMGLPETDLVERVRRYDDAAFVAENLLKNEAALRDPLLCRRLEAISNRCRSARERCERENAVVFQVEFRQSHHNGAQRRSAPQALPFSILASAPDPKEFATALGDGSEKEWEAALRPDQFLPADSPLHTFATIVPHELASVADRYMHEAKALVEREVARLREANQLSAALRKETNLNSILASIPTKPADVRDSETPEKLNAGLIAKFRRLLAELATDREIDPVSEELIRQIADKLDRAESRLDAEAAEDASWRIRVARHAYRPESADAQQPYNAALQYIKTELKACRAAARGLEARIQQCRATSIREATAMLDTQPQDRVDVLREQPGGDSDNHPGQMICRDHPVAAQLLYAATKLLDLEKRREALARELEQQYASDEFGRTLVEDRLPLDQVQAHPKQILQKVIEHRYASLVRRAEDLLGSVAASARAELHQAVEDLQRLHAEQDRELAHAADKAGRVHRAIEDMQALVQETNSLRGRCSRLLERTESLVADVNGFCEARRLEVALDPP</sequence>
<reference evidence="3 4" key="1">
    <citation type="journal article" date="2020" name="J. Phycol.">
        <title>Comparative genome analysis reveals Cyanidiococcus gen. nov., a new extremophilic red algal genus sister to Cyanidioschyzon (Cyanidioschyzonaceae, Rhodophyta).</title>
        <authorList>
            <person name="Liu S.-L."/>
            <person name="Chiang Y.-R."/>
            <person name="Yoon H.S."/>
            <person name="Fu H.-Y."/>
        </authorList>
    </citation>
    <scope>NUCLEOTIDE SEQUENCE [LARGE SCALE GENOMIC DNA]</scope>
    <source>
        <strain evidence="3 4">THAL066</strain>
    </source>
</reference>
<accession>A0A7J7IFT4</accession>
<evidence type="ECO:0000313" key="4">
    <source>
        <dbReference type="Proteomes" id="UP000530660"/>
    </source>
</evidence>
<name>A0A7J7IFT4_9RHOD</name>
<feature type="domain" description="ALIX V-shaped" evidence="2">
    <location>
        <begin position="250"/>
        <end position="528"/>
    </location>
</feature>
<proteinExistence type="predicted"/>
<evidence type="ECO:0000256" key="1">
    <source>
        <dbReference type="SAM" id="Coils"/>
    </source>
</evidence>
<organism evidence="3 4">
    <name type="scientific">Cyanidiococcus yangmingshanensis</name>
    <dbReference type="NCBI Taxonomy" id="2690220"/>
    <lineage>
        <taxon>Eukaryota</taxon>
        <taxon>Rhodophyta</taxon>
        <taxon>Bangiophyceae</taxon>
        <taxon>Cyanidiales</taxon>
        <taxon>Cyanidiaceae</taxon>
        <taxon>Cyanidiococcus</taxon>
    </lineage>
</organism>
<keyword evidence="4" id="KW-1185">Reference proteome</keyword>
<dbReference type="InterPro" id="IPR025304">
    <property type="entry name" value="ALIX_V_dom"/>
</dbReference>
<keyword evidence="1" id="KW-0175">Coiled coil</keyword>
<dbReference type="Pfam" id="PF13949">
    <property type="entry name" value="ALIX_LYPXL_bnd"/>
    <property type="match status" value="1"/>
</dbReference>